<evidence type="ECO:0000313" key="1">
    <source>
        <dbReference type="EMBL" id="KAK9275510.1"/>
    </source>
</evidence>
<dbReference type="EMBL" id="JBBPBK010000011">
    <property type="protein sequence ID" value="KAK9275510.1"/>
    <property type="molecule type" value="Genomic_DNA"/>
</dbReference>
<gene>
    <name evidence="1" type="ORF">L1049_022777</name>
</gene>
<organism evidence="1 2">
    <name type="scientific">Liquidambar formosana</name>
    <name type="common">Formosan gum</name>
    <dbReference type="NCBI Taxonomy" id="63359"/>
    <lineage>
        <taxon>Eukaryota</taxon>
        <taxon>Viridiplantae</taxon>
        <taxon>Streptophyta</taxon>
        <taxon>Embryophyta</taxon>
        <taxon>Tracheophyta</taxon>
        <taxon>Spermatophyta</taxon>
        <taxon>Magnoliopsida</taxon>
        <taxon>eudicotyledons</taxon>
        <taxon>Gunneridae</taxon>
        <taxon>Pentapetalae</taxon>
        <taxon>Saxifragales</taxon>
        <taxon>Altingiaceae</taxon>
        <taxon>Liquidambar</taxon>
    </lineage>
</organism>
<protein>
    <submittedName>
        <fullName evidence="1">Uncharacterized protein</fullName>
    </submittedName>
</protein>
<sequence length="148" mass="16548">MRSKAQSRIYAVDPRLFFYHDQLVTSDQASFPPIIASNYNPDLRSRGLLFLVDDIIRGTGTLQKEREKEVIGKVNKRSVISTTTVKLSLVPYMCTVVLCTSFCVINFPEAEAYGTLNGFNGEHGAQRCQLELCSLAPKFKKNPEAISL</sequence>
<evidence type="ECO:0000313" key="2">
    <source>
        <dbReference type="Proteomes" id="UP001415857"/>
    </source>
</evidence>
<accession>A0AAP0REG1</accession>
<comment type="caution">
    <text evidence="1">The sequence shown here is derived from an EMBL/GenBank/DDBJ whole genome shotgun (WGS) entry which is preliminary data.</text>
</comment>
<dbReference type="AlphaFoldDB" id="A0AAP0REG1"/>
<name>A0AAP0REG1_LIQFO</name>
<keyword evidence="2" id="KW-1185">Reference proteome</keyword>
<reference evidence="1 2" key="1">
    <citation type="journal article" date="2024" name="Plant J.">
        <title>Genome sequences and population genomics reveal climatic adaptation and genomic divergence between two closely related sweetgum species.</title>
        <authorList>
            <person name="Xu W.Q."/>
            <person name="Ren C.Q."/>
            <person name="Zhang X.Y."/>
            <person name="Comes H.P."/>
            <person name="Liu X.H."/>
            <person name="Li Y.G."/>
            <person name="Kettle C.J."/>
            <person name="Jalonen R."/>
            <person name="Gaisberger H."/>
            <person name="Ma Y.Z."/>
            <person name="Qiu Y.X."/>
        </authorList>
    </citation>
    <scope>NUCLEOTIDE SEQUENCE [LARGE SCALE GENOMIC DNA]</scope>
    <source>
        <strain evidence="1">Hangzhou</strain>
    </source>
</reference>
<dbReference type="Proteomes" id="UP001415857">
    <property type="component" value="Unassembled WGS sequence"/>
</dbReference>
<proteinExistence type="predicted"/>